<name>A0A1G9KBW9_9ACTN</name>
<evidence type="ECO:0000256" key="1">
    <source>
        <dbReference type="SAM" id="MobiDB-lite"/>
    </source>
</evidence>
<sequence length="287" mass="29753">MISSAGSASGSAGAKVSVGGTGRVRFELLGGRVRLGGMRLRLTLLVALLSLTAACGGAGSDISAAVADDGPAKRVALWGAEGGFVTATTNVLRPPRVVVYDDGVVIADASKQLKLNEDEVTRTVTSMEKYLTGQPPTASPKPDAPVVSDVPTTVLGVQGKDGKMVEVRVPALDQIAQYYPKELPEAKKLMDALATKAAESGTDYVGTRIRLVAEGAESAEGKPSPWPAGVEEPSGTVDPVWQKDLDGAAATAVTKAVPAGQEYGKSLFRTSAGALYVLTWRYLLPDE</sequence>
<keyword evidence="3" id="KW-1185">Reference proteome</keyword>
<proteinExistence type="predicted"/>
<accession>A0A1G9KBW9</accession>
<evidence type="ECO:0000313" key="2">
    <source>
        <dbReference type="EMBL" id="SDL47288.1"/>
    </source>
</evidence>
<reference evidence="2 3" key="1">
    <citation type="submission" date="2016-10" db="EMBL/GenBank/DDBJ databases">
        <authorList>
            <person name="de Groot N.N."/>
        </authorList>
    </citation>
    <scope>NUCLEOTIDE SEQUENCE [LARGE SCALE GENOMIC DNA]</scope>
    <source>
        <strain evidence="2 3">CGMCC 4.5681</strain>
    </source>
</reference>
<evidence type="ECO:0000313" key="3">
    <source>
        <dbReference type="Proteomes" id="UP000198683"/>
    </source>
</evidence>
<dbReference type="STRING" id="683260.SAMN05421874_12247"/>
<dbReference type="EMBL" id="FNFB01000022">
    <property type="protein sequence ID" value="SDL47288.1"/>
    <property type="molecule type" value="Genomic_DNA"/>
</dbReference>
<gene>
    <name evidence="2" type="ORF">SAMN05421874_12247</name>
</gene>
<dbReference type="Proteomes" id="UP000198683">
    <property type="component" value="Unassembled WGS sequence"/>
</dbReference>
<feature type="region of interest" description="Disordered" evidence="1">
    <location>
        <begin position="215"/>
        <end position="234"/>
    </location>
</feature>
<protein>
    <submittedName>
        <fullName evidence="2">Uncharacterized protein</fullName>
    </submittedName>
</protein>
<organism evidence="2 3">
    <name type="scientific">Nonomuraea maritima</name>
    <dbReference type="NCBI Taxonomy" id="683260"/>
    <lineage>
        <taxon>Bacteria</taxon>
        <taxon>Bacillati</taxon>
        <taxon>Actinomycetota</taxon>
        <taxon>Actinomycetes</taxon>
        <taxon>Streptosporangiales</taxon>
        <taxon>Streptosporangiaceae</taxon>
        <taxon>Nonomuraea</taxon>
    </lineage>
</organism>
<dbReference type="AlphaFoldDB" id="A0A1G9KBW9"/>